<evidence type="ECO:0000256" key="4">
    <source>
        <dbReference type="ARBA" id="ARBA00022759"/>
    </source>
</evidence>
<dbReference type="STRING" id="436010.A0A166E1T0"/>
<sequence length="678" mass="73638">MGVLGLTPFLLKHCPQVIKKLPDRLRSLGGKTIVIDGTLITQRLHFASIPYTHRHVLGWYNILQELKESDVGVICVFDGRERNKAKARETARRQEVRKQSQARGSLETDRLKRLQCLVDIVEQIRSSDLANREETLASLRGLVLGLESPQSTRNDSQSMLEATSANSMDDRPYIGPPTSLATSLAGPDSLNHDREDAGGLSIDQYPTSLDGGLRDSPASVAQLDNTDTPLNGGPATSSDISPKITAMEAMGKSISDEDLEALFSQIQAPSLAAIKGLIVKDQANDVSRMSSPSSVATEADKSPTTLSPIPSEGIAAALDVVSGVSPTPSVTQEDEEIPAALSSIPTQDIPSALAALYAEYCNSIPQATSLASASGVQLSSNAELDAGGSPDQSVYAMSKYQLQLTLEEGNIWDELVNRHMLDDGPEPSISVPHAISEAPQDCTVQADLASLAERSTQMSHSYDKRNNPPTTETYEESREIIRALGIPCVESIGAYEAEALAASLVLNGHADYVASEDTDVVVYEAPLIRGITSRSEALTVVSGSEVRAELDLDRASFIDFAILMGTDFSQRIKNVGPTRALKFIHEHGSIEQILKREPKYAPPEAKKMYMKQVNAARRVFKTLPRVPDPSALQQREHDPELVAEILQRHGLHRAVRYDWQHETALEGNYFQDNPSAGY</sequence>
<dbReference type="SMART" id="SM00484">
    <property type="entry name" value="XPGI"/>
    <property type="match status" value="1"/>
</dbReference>
<dbReference type="Gene3D" id="1.10.150.20">
    <property type="entry name" value="5' to 3' exonuclease, C-terminal subdomain"/>
    <property type="match status" value="1"/>
</dbReference>
<dbReference type="SMART" id="SM00485">
    <property type="entry name" value="XPGN"/>
    <property type="match status" value="1"/>
</dbReference>
<keyword evidence="11" id="KW-1185">Reference proteome</keyword>
<comment type="cofactor">
    <cofactor evidence="1">
        <name>Mg(2+)</name>
        <dbReference type="ChEBI" id="CHEBI:18420"/>
    </cofactor>
</comment>
<evidence type="ECO:0000313" key="11">
    <source>
        <dbReference type="Proteomes" id="UP000076532"/>
    </source>
</evidence>
<keyword evidence="2" id="KW-0540">Nuclease</keyword>
<keyword evidence="5" id="KW-0378">Hydrolase</keyword>
<dbReference type="GO" id="GO:0005737">
    <property type="term" value="C:cytoplasm"/>
    <property type="evidence" value="ECO:0007669"/>
    <property type="project" value="TreeGrafter"/>
</dbReference>
<dbReference type="GO" id="GO:0008409">
    <property type="term" value="F:5'-3' exonuclease activity"/>
    <property type="evidence" value="ECO:0007669"/>
    <property type="project" value="TreeGrafter"/>
</dbReference>
<evidence type="ECO:0000259" key="9">
    <source>
        <dbReference type="SMART" id="SM00485"/>
    </source>
</evidence>
<feature type="region of interest" description="Disordered" evidence="7">
    <location>
        <begin position="148"/>
        <end position="240"/>
    </location>
</feature>
<dbReference type="OrthoDB" id="31113at2759"/>
<dbReference type="PRINTS" id="PR00853">
    <property type="entry name" value="XPGRADSUPER"/>
</dbReference>
<evidence type="ECO:0000256" key="3">
    <source>
        <dbReference type="ARBA" id="ARBA00022723"/>
    </source>
</evidence>
<dbReference type="EMBL" id="KV417606">
    <property type="protein sequence ID" value="KZP15303.1"/>
    <property type="molecule type" value="Genomic_DNA"/>
</dbReference>
<dbReference type="PANTHER" id="PTHR11081:SF9">
    <property type="entry name" value="FLAP ENDONUCLEASE 1"/>
    <property type="match status" value="1"/>
</dbReference>
<evidence type="ECO:0000259" key="8">
    <source>
        <dbReference type="SMART" id="SM00484"/>
    </source>
</evidence>
<evidence type="ECO:0000256" key="2">
    <source>
        <dbReference type="ARBA" id="ARBA00022722"/>
    </source>
</evidence>
<dbReference type="InterPro" id="IPR006085">
    <property type="entry name" value="XPG_DNA_repair_N"/>
</dbReference>
<dbReference type="Gene3D" id="3.40.50.1010">
    <property type="entry name" value="5'-nuclease"/>
    <property type="match status" value="2"/>
</dbReference>
<dbReference type="Proteomes" id="UP000076532">
    <property type="component" value="Unassembled WGS sequence"/>
</dbReference>
<accession>A0A166E1T0</accession>
<dbReference type="SUPFAM" id="SSF47807">
    <property type="entry name" value="5' to 3' exonuclease, C-terminal subdomain"/>
    <property type="match status" value="1"/>
</dbReference>
<feature type="compositionally biased region" description="Polar residues" evidence="7">
    <location>
        <begin position="288"/>
        <end position="308"/>
    </location>
</feature>
<dbReference type="InterPro" id="IPR036279">
    <property type="entry name" value="5-3_exonuclease_C_sf"/>
</dbReference>
<dbReference type="InterPro" id="IPR006084">
    <property type="entry name" value="XPG/Rad2"/>
</dbReference>
<protein>
    <submittedName>
        <fullName evidence="10">PIN domain-like protein</fullName>
    </submittedName>
</protein>
<feature type="domain" description="XPG-I" evidence="8">
    <location>
        <begin position="482"/>
        <end position="552"/>
    </location>
</feature>
<feature type="region of interest" description="Disordered" evidence="7">
    <location>
        <begin position="455"/>
        <end position="475"/>
    </location>
</feature>
<evidence type="ECO:0000256" key="7">
    <source>
        <dbReference type="SAM" id="MobiDB-lite"/>
    </source>
</evidence>
<feature type="domain" description="XPG N-terminal" evidence="9">
    <location>
        <begin position="1"/>
        <end position="100"/>
    </location>
</feature>
<reference evidence="10 11" key="1">
    <citation type="journal article" date="2016" name="Mol. Biol. Evol.">
        <title>Comparative Genomics of Early-Diverging Mushroom-Forming Fungi Provides Insights into the Origins of Lignocellulose Decay Capabilities.</title>
        <authorList>
            <person name="Nagy L.G."/>
            <person name="Riley R."/>
            <person name="Tritt A."/>
            <person name="Adam C."/>
            <person name="Daum C."/>
            <person name="Floudas D."/>
            <person name="Sun H."/>
            <person name="Yadav J.S."/>
            <person name="Pangilinan J."/>
            <person name="Larsson K.H."/>
            <person name="Matsuura K."/>
            <person name="Barry K."/>
            <person name="Labutti K."/>
            <person name="Kuo R."/>
            <person name="Ohm R.A."/>
            <person name="Bhattacharya S.S."/>
            <person name="Shirouzu T."/>
            <person name="Yoshinaga Y."/>
            <person name="Martin F.M."/>
            <person name="Grigoriev I.V."/>
            <person name="Hibbett D.S."/>
        </authorList>
    </citation>
    <scope>NUCLEOTIDE SEQUENCE [LARGE SCALE GENOMIC DNA]</scope>
    <source>
        <strain evidence="10 11">CBS 109695</strain>
    </source>
</reference>
<evidence type="ECO:0000256" key="1">
    <source>
        <dbReference type="ARBA" id="ARBA00001946"/>
    </source>
</evidence>
<dbReference type="PANTHER" id="PTHR11081">
    <property type="entry name" value="FLAP ENDONUCLEASE FAMILY MEMBER"/>
    <property type="match status" value="1"/>
</dbReference>
<proteinExistence type="predicted"/>
<dbReference type="GO" id="GO:0003677">
    <property type="term" value="F:DNA binding"/>
    <property type="evidence" value="ECO:0007669"/>
    <property type="project" value="InterPro"/>
</dbReference>
<name>A0A166E1T0_9AGAM</name>
<dbReference type="SMART" id="SM00279">
    <property type="entry name" value="HhH2"/>
    <property type="match status" value="1"/>
</dbReference>
<dbReference type="GO" id="GO:0046872">
    <property type="term" value="F:metal ion binding"/>
    <property type="evidence" value="ECO:0007669"/>
    <property type="project" value="UniProtKB-KW"/>
</dbReference>
<keyword evidence="4" id="KW-0255">Endonuclease</keyword>
<dbReference type="InterPro" id="IPR006086">
    <property type="entry name" value="XPG-I_dom"/>
</dbReference>
<dbReference type="GO" id="GO:0006281">
    <property type="term" value="P:DNA repair"/>
    <property type="evidence" value="ECO:0007669"/>
    <property type="project" value="UniProtKB-ARBA"/>
</dbReference>
<dbReference type="GO" id="GO:0017108">
    <property type="term" value="F:5'-flap endonuclease activity"/>
    <property type="evidence" value="ECO:0007669"/>
    <property type="project" value="TreeGrafter"/>
</dbReference>
<feature type="compositionally biased region" description="Polar residues" evidence="7">
    <location>
        <begin position="148"/>
        <end position="167"/>
    </location>
</feature>
<gene>
    <name evidence="10" type="ORF">FIBSPDRAFT_921185</name>
</gene>
<dbReference type="AlphaFoldDB" id="A0A166E1T0"/>
<feature type="region of interest" description="Disordered" evidence="7">
    <location>
        <begin position="288"/>
        <end position="310"/>
    </location>
</feature>
<keyword evidence="6" id="KW-0460">Magnesium</keyword>
<organism evidence="10 11">
    <name type="scientific">Athelia psychrophila</name>
    <dbReference type="NCBI Taxonomy" id="1759441"/>
    <lineage>
        <taxon>Eukaryota</taxon>
        <taxon>Fungi</taxon>
        <taxon>Dikarya</taxon>
        <taxon>Basidiomycota</taxon>
        <taxon>Agaricomycotina</taxon>
        <taxon>Agaricomycetes</taxon>
        <taxon>Agaricomycetidae</taxon>
        <taxon>Atheliales</taxon>
        <taxon>Atheliaceae</taxon>
        <taxon>Athelia</taxon>
    </lineage>
</organism>
<evidence type="ECO:0000256" key="6">
    <source>
        <dbReference type="ARBA" id="ARBA00022842"/>
    </source>
</evidence>
<feature type="compositionally biased region" description="Polar residues" evidence="7">
    <location>
        <begin position="222"/>
        <end position="240"/>
    </location>
</feature>
<evidence type="ECO:0000256" key="5">
    <source>
        <dbReference type="ARBA" id="ARBA00022801"/>
    </source>
</evidence>
<keyword evidence="3" id="KW-0479">Metal-binding</keyword>
<dbReference type="GO" id="GO:0005634">
    <property type="term" value="C:nucleus"/>
    <property type="evidence" value="ECO:0007669"/>
    <property type="project" value="TreeGrafter"/>
</dbReference>
<dbReference type="InterPro" id="IPR029060">
    <property type="entry name" value="PIN-like_dom_sf"/>
</dbReference>
<evidence type="ECO:0000313" key="10">
    <source>
        <dbReference type="EMBL" id="KZP15303.1"/>
    </source>
</evidence>
<dbReference type="Pfam" id="PF00867">
    <property type="entry name" value="XPG_I"/>
    <property type="match status" value="1"/>
</dbReference>
<dbReference type="InterPro" id="IPR008918">
    <property type="entry name" value="HhH2"/>
</dbReference>
<dbReference type="SUPFAM" id="SSF88723">
    <property type="entry name" value="PIN domain-like"/>
    <property type="match status" value="1"/>
</dbReference>